<sequence length="52" mass="5698">MVTAILNAAMGMMGIFAFLLFLLLACAALLPILGIVYCAITELWSLIKEFFD</sequence>
<dbReference type="Proteomes" id="UP000214649">
    <property type="component" value="Unassembled WGS sequence"/>
</dbReference>
<accession>A0A239RD17</accession>
<proteinExistence type="predicted"/>
<gene>
    <name evidence="1" type="ORF">SAMN05216470_1400</name>
</gene>
<dbReference type="EMBL" id="FZRA01000004">
    <property type="protein sequence ID" value="SNU08707.1"/>
    <property type="molecule type" value="Genomic_DNA"/>
</dbReference>
<reference evidence="1 2" key="1">
    <citation type="submission" date="2017-07" db="EMBL/GenBank/DDBJ databases">
        <authorList>
            <person name="Sun Z.S."/>
            <person name="Albrecht U."/>
            <person name="Echele G."/>
            <person name="Lee C.C."/>
        </authorList>
    </citation>
    <scope>NUCLEOTIDE SEQUENCE [LARGE SCALE GENOMIC DNA]</scope>
    <source>
        <strain evidence="1 2">AR3</strain>
    </source>
</reference>
<name>A0A239RD17_STREI</name>
<dbReference type="AlphaFoldDB" id="A0A239RD17"/>
<organism evidence="1 2">
    <name type="scientific">Streptococcus equinus</name>
    <name type="common">Streptococcus bovis</name>
    <dbReference type="NCBI Taxonomy" id="1335"/>
    <lineage>
        <taxon>Bacteria</taxon>
        <taxon>Bacillati</taxon>
        <taxon>Bacillota</taxon>
        <taxon>Bacilli</taxon>
        <taxon>Lactobacillales</taxon>
        <taxon>Streptococcaceae</taxon>
        <taxon>Streptococcus</taxon>
    </lineage>
</organism>
<evidence type="ECO:0000313" key="1">
    <source>
        <dbReference type="EMBL" id="SNU08707.1"/>
    </source>
</evidence>
<protein>
    <submittedName>
        <fullName evidence="1">Uncharacterized protein</fullName>
    </submittedName>
</protein>
<dbReference type="RefSeq" id="WP_159458110.1">
    <property type="nucleotide sequence ID" value="NZ_FZRA01000004.1"/>
</dbReference>
<evidence type="ECO:0000313" key="2">
    <source>
        <dbReference type="Proteomes" id="UP000214649"/>
    </source>
</evidence>